<evidence type="ECO:0000256" key="4">
    <source>
        <dbReference type="ARBA" id="ARBA00022490"/>
    </source>
</evidence>
<dbReference type="GO" id="GO:0071051">
    <property type="term" value="P:poly(A)-dependent snoRNA 3'-end processing"/>
    <property type="evidence" value="ECO:0007669"/>
    <property type="project" value="TreeGrafter"/>
</dbReference>
<dbReference type="GO" id="GO:0003723">
    <property type="term" value="F:RNA binding"/>
    <property type="evidence" value="ECO:0007669"/>
    <property type="project" value="UniProtKB-KW"/>
</dbReference>
<dbReference type="InterPro" id="IPR004088">
    <property type="entry name" value="KH_dom_type_1"/>
</dbReference>
<evidence type="ECO:0000256" key="1">
    <source>
        <dbReference type="ARBA" id="ARBA00004496"/>
    </source>
</evidence>
<proteinExistence type="inferred from homology"/>
<dbReference type="InterPro" id="IPR026699">
    <property type="entry name" value="Exosome_RNA_bind1/RRP40/RRP4"/>
</dbReference>
<evidence type="ECO:0000256" key="3">
    <source>
        <dbReference type="ARBA" id="ARBA00007841"/>
    </source>
</evidence>
<dbReference type="CDD" id="cd05790">
    <property type="entry name" value="S1_Rrp40"/>
    <property type="match status" value="1"/>
</dbReference>
<dbReference type="AlphaFoldDB" id="A0A5C3QIZ1"/>
<dbReference type="InterPro" id="IPR037319">
    <property type="entry name" value="Rrp40_S1"/>
</dbReference>
<dbReference type="Pfam" id="PF15985">
    <property type="entry name" value="KH_6"/>
    <property type="match status" value="1"/>
</dbReference>
<dbReference type="EMBL" id="ML178823">
    <property type="protein sequence ID" value="TFL01896.1"/>
    <property type="molecule type" value="Genomic_DNA"/>
</dbReference>
<dbReference type="FunFam" id="3.30.1370.10:FF:000038">
    <property type="entry name" value="exosome complex component RRP40"/>
    <property type="match status" value="1"/>
</dbReference>
<comment type="similarity">
    <text evidence="3">Belongs to the RRP40 family.</text>
</comment>
<evidence type="ECO:0000256" key="9">
    <source>
        <dbReference type="ARBA" id="ARBA00030615"/>
    </source>
</evidence>
<evidence type="ECO:0000256" key="8">
    <source>
        <dbReference type="ARBA" id="ARBA00023242"/>
    </source>
</evidence>
<organism evidence="12 13">
    <name type="scientific">Pterulicium gracile</name>
    <dbReference type="NCBI Taxonomy" id="1884261"/>
    <lineage>
        <taxon>Eukaryota</taxon>
        <taxon>Fungi</taxon>
        <taxon>Dikarya</taxon>
        <taxon>Basidiomycota</taxon>
        <taxon>Agaricomycotina</taxon>
        <taxon>Agaricomycetes</taxon>
        <taxon>Agaricomycetidae</taxon>
        <taxon>Agaricales</taxon>
        <taxon>Pleurotineae</taxon>
        <taxon>Pterulaceae</taxon>
        <taxon>Pterulicium</taxon>
    </lineage>
</organism>
<dbReference type="InterPro" id="IPR049469">
    <property type="entry name" value="RRP40_KH-I"/>
</dbReference>
<evidence type="ECO:0000256" key="2">
    <source>
        <dbReference type="ARBA" id="ARBA00004604"/>
    </source>
</evidence>
<dbReference type="Pfam" id="PF21262">
    <property type="entry name" value="RRP40_S1"/>
    <property type="match status" value="1"/>
</dbReference>
<dbReference type="OrthoDB" id="340500at2759"/>
<comment type="subcellular location">
    <subcellularLocation>
        <location evidence="1">Cytoplasm</location>
    </subcellularLocation>
    <subcellularLocation>
        <location evidence="2">Nucleus</location>
        <location evidence="2">Nucleolus</location>
    </subcellularLocation>
</comment>
<dbReference type="GO" id="GO:0000467">
    <property type="term" value="P:exonucleolytic trimming to generate mature 3'-end of 5.8S rRNA from tricistronic rRNA transcript (SSU-rRNA, 5.8S rRNA, LSU-rRNA)"/>
    <property type="evidence" value="ECO:0007669"/>
    <property type="project" value="TreeGrafter"/>
</dbReference>
<dbReference type="GO" id="GO:0071038">
    <property type="term" value="P:TRAMP-dependent tRNA surveillance pathway"/>
    <property type="evidence" value="ECO:0007669"/>
    <property type="project" value="TreeGrafter"/>
</dbReference>
<dbReference type="SUPFAM" id="SSF54791">
    <property type="entry name" value="Eukaryotic type KH-domain (KH-domain type I)"/>
    <property type="match status" value="1"/>
</dbReference>
<dbReference type="GO" id="GO:0071034">
    <property type="term" value="P:CUT catabolic process"/>
    <property type="evidence" value="ECO:0007669"/>
    <property type="project" value="TreeGrafter"/>
</dbReference>
<dbReference type="InterPro" id="IPR036612">
    <property type="entry name" value="KH_dom_type_1_sf"/>
</dbReference>
<dbReference type="PANTHER" id="PTHR21321:SF1">
    <property type="entry name" value="EXOSOME COMPLEX COMPONENT RRP40"/>
    <property type="match status" value="1"/>
</dbReference>
<dbReference type="GO" id="GO:0005730">
    <property type="term" value="C:nucleolus"/>
    <property type="evidence" value="ECO:0007669"/>
    <property type="project" value="UniProtKB-SubCell"/>
</dbReference>
<protein>
    <recommendedName>
        <fullName evidence="9">Ribosomal RNA-processing protein 40</fullName>
    </recommendedName>
</protein>
<keyword evidence="4" id="KW-0963">Cytoplasm</keyword>
<dbReference type="Pfam" id="PF18311">
    <property type="entry name" value="Rrp40_N"/>
    <property type="match status" value="1"/>
</dbReference>
<dbReference type="InterPro" id="IPR041054">
    <property type="entry name" value="Rrp40_N_euk"/>
</dbReference>
<dbReference type="Gene3D" id="2.40.50.140">
    <property type="entry name" value="Nucleic acid-binding proteins"/>
    <property type="match status" value="1"/>
</dbReference>
<name>A0A5C3QIZ1_9AGAR</name>
<keyword evidence="13" id="KW-1185">Reference proteome</keyword>
<dbReference type="GO" id="GO:0000176">
    <property type="term" value="C:nuclear exosome (RNase complex)"/>
    <property type="evidence" value="ECO:0007669"/>
    <property type="project" value="TreeGrafter"/>
</dbReference>
<evidence type="ECO:0000313" key="12">
    <source>
        <dbReference type="EMBL" id="TFL01896.1"/>
    </source>
</evidence>
<evidence type="ECO:0000256" key="6">
    <source>
        <dbReference type="ARBA" id="ARBA00022835"/>
    </source>
</evidence>
<dbReference type="GO" id="GO:0034475">
    <property type="term" value="P:U4 snRNA 3'-end processing"/>
    <property type="evidence" value="ECO:0007669"/>
    <property type="project" value="TreeGrafter"/>
</dbReference>
<dbReference type="GO" id="GO:0071035">
    <property type="term" value="P:nuclear polyadenylation-dependent rRNA catabolic process"/>
    <property type="evidence" value="ECO:0007669"/>
    <property type="project" value="TreeGrafter"/>
</dbReference>
<dbReference type="CDD" id="cd22526">
    <property type="entry name" value="KH-I_Rrp40"/>
    <property type="match status" value="1"/>
</dbReference>
<dbReference type="Gene3D" id="2.40.50.100">
    <property type="match status" value="1"/>
</dbReference>
<gene>
    <name evidence="12" type="ORF">BDV98DRAFT_566369</name>
</gene>
<keyword evidence="5" id="KW-0698">rRNA processing</keyword>
<dbReference type="GO" id="GO:0010468">
    <property type="term" value="P:regulation of gene expression"/>
    <property type="evidence" value="ECO:0007669"/>
    <property type="project" value="UniProtKB-ARBA"/>
</dbReference>
<evidence type="ECO:0000313" key="13">
    <source>
        <dbReference type="Proteomes" id="UP000305067"/>
    </source>
</evidence>
<sequence length="238" mass="25913">MIVFPGQSAAQNHPNLKLGPGLVHAPSENNSAITKKAGVLHHSQNNARWWIDTHSRRYVSSAQESVIGIVNGKTADGYRVDIGAAHNATLDALAFEGATKRNKPNLKIGSLVYARVSLAHKDMDPELECFDAQSHKSEGFGELKGGFMLRCSLQMCRLLLDPSHFLLPRLGQKFPLEVAVGVNGRVWIDAKDSRKTIAVARCIEACDPDQYGITSGRRSRLPLTVDGVGNFLAEMDVA</sequence>
<dbReference type="GO" id="GO:0000177">
    <property type="term" value="C:cytoplasmic exosome (RNase complex)"/>
    <property type="evidence" value="ECO:0007669"/>
    <property type="project" value="TreeGrafter"/>
</dbReference>
<feature type="domain" description="Exosome complex exonuclease Rrp40 N-terminal" evidence="11">
    <location>
        <begin position="16"/>
        <end position="57"/>
    </location>
</feature>
<dbReference type="FunFam" id="2.40.50.140:FF:000112">
    <property type="entry name" value="Exosome complex component RRP40"/>
    <property type="match status" value="1"/>
</dbReference>
<dbReference type="SUPFAM" id="SSF50249">
    <property type="entry name" value="Nucleic acid-binding proteins"/>
    <property type="match status" value="1"/>
</dbReference>
<evidence type="ECO:0000256" key="7">
    <source>
        <dbReference type="ARBA" id="ARBA00022884"/>
    </source>
</evidence>
<keyword evidence="7" id="KW-0694">RNA-binding</keyword>
<accession>A0A5C3QIZ1</accession>
<evidence type="ECO:0000259" key="10">
    <source>
        <dbReference type="Pfam" id="PF15985"/>
    </source>
</evidence>
<reference evidence="12 13" key="1">
    <citation type="journal article" date="2019" name="Nat. Ecol. Evol.">
        <title>Megaphylogeny resolves global patterns of mushroom evolution.</title>
        <authorList>
            <person name="Varga T."/>
            <person name="Krizsan K."/>
            <person name="Foldi C."/>
            <person name="Dima B."/>
            <person name="Sanchez-Garcia M."/>
            <person name="Sanchez-Ramirez S."/>
            <person name="Szollosi G.J."/>
            <person name="Szarkandi J.G."/>
            <person name="Papp V."/>
            <person name="Albert L."/>
            <person name="Andreopoulos W."/>
            <person name="Angelini C."/>
            <person name="Antonin V."/>
            <person name="Barry K.W."/>
            <person name="Bougher N.L."/>
            <person name="Buchanan P."/>
            <person name="Buyck B."/>
            <person name="Bense V."/>
            <person name="Catcheside P."/>
            <person name="Chovatia M."/>
            <person name="Cooper J."/>
            <person name="Damon W."/>
            <person name="Desjardin D."/>
            <person name="Finy P."/>
            <person name="Geml J."/>
            <person name="Haridas S."/>
            <person name="Hughes K."/>
            <person name="Justo A."/>
            <person name="Karasinski D."/>
            <person name="Kautmanova I."/>
            <person name="Kiss B."/>
            <person name="Kocsube S."/>
            <person name="Kotiranta H."/>
            <person name="LaButti K.M."/>
            <person name="Lechner B.E."/>
            <person name="Liimatainen K."/>
            <person name="Lipzen A."/>
            <person name="Lukacs Z."/>
            <person name="Mihaltcheva S."/>
            <person name="Morgado L.N."/>
            <person name="Niskanen T."/>
            <person name="Noordeloos M.E."/>
            <person name="Ohm R.A."/>
            <person name="Ortiz-Santana B."/>
            <person name="Ovrebo C."/>
            <person name="Racz N."/>
            <person name="Riley R."/>
            <person name="Savchenko A."/>
            <person name="Shiryaev A."/>
            <person name="Soop K."/>
            <person name="Spirin V."/>
            <person name="Szebenyi C."/>
            <person name="Tomsovsky M."/>
            <person name="Tulloss R.E."/>
            <person name="Uehling J."/>
            <person name="Grigoriev I.V."/>
            <person name="Vagvolgyi C."/>
            <person name="Papp T."/>
            <person name="Martin F.M."/>
            <person name="Miettinen O."/>
            <person name="Hibbett D.S."/>
            <person name="Nagy L.G."/>
        </authorList>
    </citation>
    <scope>NUCLEOTIDE SEQUENCE [LARGE SCALE GENOMIC DNA]</scope>
    <source>
        <strain evidence="12 13">CBS 309.79</strain>
    </source>
</reference>
<dbReference type="InterPro" id="IPR012340">
    <property type="entry name" value="NA-bd_OB-fold"/>
</dbReference>
<evidence type="ECO:0000259" key="11">
    <source>
        <dbReference type="Pfam" id="PF18311"/>
    </source>
</evidence>
<dbReference type="Proteomes" id="UP000305067">
    <property type="component" value="Unassembled WGS sequence"/>
</dbReference>
<evidence type="ECO:0000256" key="5">
    <source>
        <dbReference type="ARBA" id="ARBA00022552"/>
    </source>
</evidence>
<dbReference type="PANTHER" id="PTHR21321">
    <property type="entry name" value="PNAS-3 RELATED"/>
    <property type="match status" value="1"/>
</dbReference>
<dbReference type="Gene3D" id="3.30.1370.10">
    <property type="entry name" value="K Homology domain, type 1"/>
    <property type="match status" value="1"/>
</dbReference>
<feature type="domain" description="K Homology" evidence="10">
    <location>
        <begin position="146"/>
        <end position="193"/>
    </location>
</feature>
<dbReference type="STRING" id="1884261.A0A5C3QIZ1"/>
<keyword evidence="6" id="KW-0271">Exosome</keyword>
<keyword evidence="8" id="KW-0539">Nucleus</keyword>